<dbReference type="Proteomes" id="UP000031861">
    <property type="component" value="Chromosome"/>
</dbReference>
<sequence length="67" mass="7644">MKYVKVSMNGGSEHKFSMNLERFEELITTENGLLENKLVYIENVMINPTNISSVIEKMGVSAKFMEV</sequence>
<evidence type="ECO:0000313" key="1">
    <source>
        <dbReference type="EMBL" id="AJI09547.1"/>
    </source>
</evidence>
<protein>
    <recommendedName>
        <fullName evidence="3">Group-specific protein</fullName>
    </recommendedName>
</protein>
<dbReference type="RefSeq" id="WP_001994410.1">
    <property type="nucleotide sequence ID" value="NZ_CP009641.1"/>
</dbReference>
<gene>
    <name evidence="1" type="ORF">AK40_1235</name>
</gene>
<proteinExistence type="predicted"/>
<accession>A0AAN0ST01</accession>
<dbReference type="AlphaFoldDB" id="A0AAN0ST01"/>
<dbReference type="EMBL" id="CP009641">
    <property type="protein sequence ID" value="AJI09547.1"/>
    <property type="molecule type" value="Genomic_DNA"/>
</dbReference>
<evidence type="ECO:0008006" key="3">
    <source>
        <dbReference type="Google" id="ProtNLM"/>
    </source>
</evidence>
<evidence type="ECO:0000313" key="2">
    <source>
        <dbReference type="Proteomes" id="UP000031861"/>
    </source>
</evidence>
<organism evidence="1 2">
    <name type="scientific">Bacillus cereus 03BB108</name>
    <dbReference type="NCBI Taxonomy" id="451709"/>
    <lineage>
        <taxon>Bacteria</taxon>
        <taxon>Bacillati</taxon>
        <taxon>Bacillota</taxon>
        <taxon>Bacilli</taxon>
        <taxon>Bacillales</taxon>
        <taxon>Bacillaceae</taxon>
        <taxon>Bacillus</taxon>
        <taxon>Bacillus cereus group</taxon>
    </lineage>
</organism>
<name>A0AAN0ST01_BACCE</name>
<reference evidence="1 2" key="1">
    <citation type="journal article" date="2015" name="Genome Announc.">
        <title>Complete genome sequences for 35 biothreat assay-relevant bacillus species.</title>
        <authorList>
            <person name="Johnson S.L."/>
            <person name="Daligault H.E."/>
            <person name="Davenport K.W."/>
            <person name="Jaissle J."/>
            <person name="Frey K.G."/>
            <person name="Ladner J.T."/>
            <person name="Broomall S.M."/>
            <person name="Bishop-Lilly K.A."/>
            <person name="Bruce D.C."/>
            <person name="Gibbons H.S."/>
            <person name="Coyne S.R."/>
            <person name="Lo C.C."/>
            <person name="Meincke L."/>
            <person name="Munk A.C."/>
            <person name="Koroleva G.I."/>
            <person name="Rosenzweig C.N."/>
            <person name="Palacios G.F."/>
            <person name="Redden C.L."/>
            <person name="Minogue T.D."/>
            <person name="Chain P.S."/>
        </authorList>
    </citation>
    <scope>NUCLEOTIDE SEQUENCE [LARGE SCALE GENOMIC DNA]</scope>
    <source>
        <strain evidence="1 2">03BB108</strain>
    </source>
</reference>